<protein>
    <submittedName>
        <fullName evidence="1">Uncharacterized protein</fullName>
    </submittedName>
</protein>
<feature type="non-terminal residue" evidence="1">
    <location>
        <position position="1"/>
    </location>
</feature>
<dbReference type="EMBL" id="LAZR01064815">
    <property type="protein sequence ID" value="KKK56789.1"/>
    <property type="molecule type" value="Genomic_DNA"/>
</dbReference>
<evidence type="ECO:0000313" key="1">
    <source>
        <dbReference type="EMBL" id="KKK56789.1"/>
    </source>
</evidence>
<accession>A0A0F8YRM9</accession>
<comment type="caution">
    <text evidence="1">The sequence shown here is derived from an EMBL/GenBank/DDBJ whole genome shotgun (WGS) entry which is preliminary data.</text>
</comment>
<dbReference type="AlphaFoldDB" id="A0A0F8YRM9"/>
<sequence length="353" mass="38387">DKDIPYGLASADFPITFYDRPALAFSNLLKGDVDAMTRSIFAPQTLTPHEIQSFRNALFKGKKPNPVLKTITDIATNPLVIIGLAVGLWKFPIGSTKPLLDLAAGLLPKSVAMGKMMSGLHPAINNLRSVPGLYQSLADVVETKTKFIGKYIDDVNGLFSKAGRLSKVEGYMIAARLDGLHTPGHSLVKMLGKEPEIIRVMGGIGFPVAGGLKAGMRKEVSGLAGGMRGWLNKVRTTLKNTPGGEDRIRDALAKQGLSYGDDVKHYFPRNTQYDRYYLKAVRGTTRKRYAKFMRKEASVGPISGHTIARKSGGMPNLEHLQLLESQGVIPQGYTAAATSVFSRWGDDAAREVE</sequence>
<feature type="non-terminal residue" evidence="1">
    <location>
        <position position="353"/>
    </location>
</feature>
<name>A0A0F8YRM9_9ZZZZ</name>
<organism evidence="1">
    <name type="scientific">marine sediment metagenome</name>
    <dbReference type="NCBI Taxonomy" id="412755"/>
    <lineage>
        <taxon>unclassified sequences</taxon>
        <taxon>metagenomes</taxon>
        <taxon>ecological metagenomes</taxon>
    </lineage>
</organism>
<gene>
    <name evidence="1" type="ORF">LCGC14_3061000</name>
</gene>
<reference evidence="1" key="1">
    <citation type="journal article" date="2015" name="Nature">
        <title>Complex archaea that bridge the gap between prokaryotes and eukaryotes.</title>
        <authorList>
            <person name="Spang A."/>
            <person name="Saw J.H."/>
            <person name="Jorgensen S.L."/>
            <person name="Zaremba-Niedzwiedzka K."/>
            <person name="Martijn J."/>
            <person name="Lind A.E."/>
            <person name="van Eijk R."/>
            <person name="Schleper C."/>
            <person name="Guy L."/>
            <person name="Ettema T.J."/>
        </authorList>
    </citation>
    <scope>NUCLEOTIDE SEQUENCE</scope>
</reference>
<proteinExistence type="predicted"/>